<feature type="transmembrane region" description="Helical" evidence="6">
    <location>
        <begin position="481"/>
        <end position="500"/>
    </location>
</feature>
<evidence type="ECO:0000256" key="3">
    <source>
        <dbReference type="ARBA" id="ARBA00022989"/>
    </source>
</evidence>
<evidence type="ECO:0000259" key="7">
    <source>
        <dbReference type="PROSITE" id="PS50850"/>
    </source>
</evidence>
<evidence type="ECO:0000313" key="9">
    <source>
        <dbReference type="Proteomes" id="UP001456524"/>
    </source>
</evidence>
<dbReference type="PANTHER" id="PTHR23502">
    <property type="entry name" value="MAJOR FACILITATOR SUPERFAMILY"/>
    <property type="match status" value="1"/>
</dbReference>
<feature type="compositionally biased region" description="Low complexity" evidence="5">
    <location>
        <begin position="36"/>
        <end position="54"/>
    </location>
</feature>
<feature type="compositionally biased region" description="Low complexity" evidence="5">
    <location>
        <begin position="71"/>
        <end position="88"/>
    </location>
</feature>
<dbReference type="InterPro" id="IPR036259">
    <property type="entry name" value="MFS_trans_sf"/>
</dbReference>
<dbReference type="SUPFAM" id="SSF103473">
    <property type="entry name" value="MFS general substrate transporter"/>
    <property type="match status" value="1"/>
</dbReference>
<organism evidence="8 9">
    <name type="scientific">Phyllosticta citrichinensis</name>
    <dbReference type="NCBI Taxonomy" id="1130410"/>
    <lineage>
        <taxon>Eukaryota</taxon>
        <taxon>Fungi</taxon>
        <taxon>Dikarya</taxon>
        <taxon>Ascomycota</taxon>
        <taxon>Pezizomycotina</taxon>
        <taxon>Dothideomycetes</taxon>
        <taxon>Dothideomycetes incertae sedis</taxon>
        <taxon>Botryosphaeriales</taxon>
        <taxon>Phyllostictaceae</taxon>
        <taxon>Phyllosticta</taxon>
    </lineage>
</organism>
<feature type="transmembrane region" description="Helical" evidence="6">
    <location>
        <begin position="339"/>
        <end position="359"/>
    </location>
</feature>
<reference evidence="8 9" key="1">
    <citation type="journal article" date="2022" name="G3 (Bethesda)">
        <title>Enemy or ally: a genomic approach to elucidate the lifestyle of Phyllosticta citrichinaensis.</title>
        <authorList>
            <person name="Buijs V.A."/>
            <person name="Groenewald J.Z."/>
            <person name="Haridas S."/>
            <person name="LaButti K.M."/>
            <person name="Lipzen A."/>
            <person name="Martin F.M."/>
            <person name="Barry K."/>
            <person name="Grigoriev I.V."/>
            <person name="Crous P.W."/>
            <person name="Seidl M.F."/>
        </authorList>
    </citation>
    <scope>NUCLEOTIDE SEQUENCE [LARGE SCALE GENOMIC DNA]</scope>
    <source>
        <strain evidence="8 9">CBS 129764</strain>
    </source>
</reference>
<feature type="region of interest" description="Disordered" evidence="5">
    <location>
        <begin position="1"/>
        <end position="93"/>
    </location>
</feature>
<feature type="transmembrane region" description="Helical" evidence="6">
    <location>
        <begin position="512"/>
        <end position="535"/>
    </location>
</feature>
<feature type="transmembrane region" description="Helical" evidence="6">
    <location>
        <begin position="267"/>
        <end position="293"/>
    </location>
</feature>
<feature type="compositionally biased region" description="Basic and acidic residues" evidence="5">
    <location>
        <begin position="57"/>
        <end position="70"/>
    </location>
</feature>
<keyword evidence="4 6" id="KW-0472">Membrane</keyword>
<evidence type="ECO:0000256" key="5">
    <source>
        <dbReference type="SAM" id="MobiDB-lite"/>
    </source>
</evidence>
<comment type="subcellular location">
    <subcellularLocation>
        <location evidence="1">Membrane</location>
        <topology evidence="1">Multi-pass membrane protein</topology>
    </subcellularLocation>
</comment>
<keyword evidence="9" id="KW-1185">Reference proteome</keyword>
<feature type="transmembrane region" description="Helical" evidence="6">
    <location>
        <begin position="202"/>
        <end position="227"/>
    </location>
</feature>
<evidence type="ECO:0000256" key="1">
    <source>
        <dbReference type="ARBA" id="ARBA00004141"/>
    </source>
</evidence>
<evidence type="ECO:0000256" key="6">
    <source>
        <dbReference type="SAM" id="Phobius"/>
    </source>
</evidence>
<feature type="transmembrane region" description="Helical" evidence="6">
    <location>
        <begin position="147"/>
        <end position="165"/>
    </location>
</feature>
<accession>A0ABR1Y6X4</accession>
<keyword evidence="3 6" id="KW-1133">Transmembrane helix</keyword>
<feature type="transmembrane region" description="Helical" evidence="6">
    <location>
        <begin position="423"/>
        <end position="443"/>
    </location>
</feature>
<sequence>MRSETSHRPSRLLSVDSGSQDSSPSQNSIRNDGIFRLAPAPLSPATPATPRSPASFKEVELELDYEKENDAQVSSPTSSSAASTTKRVVSFEKDDPDNPVNWTTKKKLLPLTTAIVAVLNSTISSSLSSGASSELSAYFDVTNQSLLVLPTSIFIVGYVVGPLIFGPLSEFYGRKWVMTGAFAMFTAFTLGCALAQSFAQLVVFRLLVGMPGSCAISVVGGICADVYNDPLWRGRAMAVYMAATTFGPLIGPIISGFISVVDWRWTFWVGLIIAGITWVPLVLMPETYAPIILKQRAARLRKETGDPSIVAPIEVENKGWKYVVVVVLTRPIRMMLFEWLVLFCCVYLSFVYAVFYLLFQAFPIIYKDGYGFNAGEEGLAFLPIGVGVVFASIMYLSWDAYLGKAAAQGKTWTQTEEARRLPLACMAGPFLVGSLFWIGWSARPGEVHWIVPVLGGIPYGIGYLLIFMSILNYLVDAYETFSASAMAASGTARSIFGAALPFAAKPMYGNLGVGWACSVLGFIMLALCGIPFVFIKYGDKIRANSAFCRELKEKKEKERDEVAIVVTDESDVEKNAERLQ</sequence>
<feature type="transmembrane region" description="Helical" evidence="6">
    <location>
        <begin position="379"/>
        <end position="402"/>
    </location>
</feature>
<dbReference type="Gene3D" id="1.20.1250.20">
    <property type="entry name" value="MFS general substrate transporter like domains"/>
    <property type="match status" value="1"/>
</dbReference>
<dbReference type="PANTHER" id="PTHR23502:SF74">
    <property type="entry name" value="MAJOR FACILITATOR SUPERFAMILY (MFS) PROFILE DOMAIN-CONTAINING PROTEIN"/>
    <property type="match status" value="1"/>
</dbReference>
<evidence type="ECO:0000313" key="8">
    <source>
        <dbReference type="EMBL" id="KAK8177667.1"/>
    </source>
</evidence>
<feature type="transmembrane region" description="Helical" evidence="6">
    <location>
        <begin position="449"/>
        <end position="474"/>
    </location>
</feature>
<feature type="transmembrane region" description="Helical" evidence="6">
    <location>
        <begin position="239"/>
        <end position="261"/>
    </location>
</feature>
<feature type="domain" description="Major facilitator superfamily (MFS) profile" evidence="7">
    <location>
        <begin position="110"/>
        <end position="541"/>
    </location>
</feature>
<dbReference type="PROSITE" id="PS50850">
    <property type="entry name" value="MFS"/>
    <property type="match status" value="1"/>
</dbReference>
<dbReference type="InterPro" id="IPR020846">
    <property type="entry name" value="MFS_dom"/>
</dbReference>
<feature type="transmembrane region" description="Helical" evidence="6">
    <location>
        <begin position="177"/>
        <end position="196"/>
    </location>
</feature>
<dbReference type="Pfam" id="PF07690">
    <property type="entry name" value="MFS_1"/>
    <property type="match status" value="1"/>
</dbReference>
<feature type="transmembrane region" description="Helical" evidence="6">
    <location>
        <begin position="108"/>
        <end position="127"/>
    </location>
</feature>
<name>A0ABR1Y6X4_9PEZI</name>
<comment type="caution">
    <text evidence="8">The sequence shown here is derived from an EMBL/GenBank/DDBJ whole genome shotgun (WGS) entry which is preliminary data.</text>
</comment>
<keyword evidence="2 6" id="KW-0812">Transmembrane</keyword>
<feature type="compositionally biased region" description="Low complexity" evidence="5">
    <location>
        <begin position="14"/>
        <end position="28"/>
    </location>
</feature>
<protein>
    <submittedName>
        <fullName evidence="8">Membrane transporter</fullName>
    </submittedName>
</protein>
<evidence type="ECO:0000256" key="2">
    <source>
        <dbReference type="ARBA" id="ARBA00022692"/>
    </source>
</evidence>
<dbReference type="Proteomes" id="UP001456524">
    <property type="component" value="Unassembled WGS sequence"/>
</dbReference>
<proteinExistence type="predicted"/>
<dbReference type="CDD" id="cd17323">
    <property type="entry name" value="MFS_Tpo1_MDR_like"/>
    <property type="match status" value="1"/>
</dbReference>
<dbReference type="InterPro" id="IPR011701">
    <property type="entry name" value="MFS"/>
</dbReference>
<gene>
    <name evidence="8" type="ORF">IWX90DRAFT_411083</name>
</gene>
<dbReference type="EMBL" id="JBBWUH010000001">
    <property type="protein sequence ID" value="KAK8177667.1"/>
    <property type="molecule type" value="Genomic_DNA"/>
</dbReference>
<evidence type="ECO:0000256" key="4">
    <source>
        <dbReference type="ARBA" id="ARBA00023136"/>
    </source>
</evidence>